<protein>
    <submittedName>
        <fullName evidence="2">Flp family type IVb pilin</fullName>
    </submittedName>
</protein>
<dbReference type="InterPro" id="IPR007047">
    <property type="entry name" value="Flp_Fap"/>
</dbReference>
<keyword evidence="3" id="KW-1185">Reference proteome</keyword>
<dbReference type="AlphaFoldDB" id="A0A5C8NPL1"/>
<name>A0A5C8NPL1_9ACTN</name>
<dbReference type="Proteomes" id="UP000321571">
    <property type="component" value="Unassembled WGS sequence"/>
</dbReference>
<evidence type="ECO:0000256" key="1">
    <source>
        <dbReference type="SAM" id="Phobius"/>
    </source>
</evidence>
<dbReference type="EMBL" id="VDUX01000002">
    <property type="protein sequence ID" value="TXL62383.1"/>
    <property type="molecule type" value="Genomic_DNA"/>
</dbReference>
<reference evidence="2 3" key="1">
    <citation type="submission" date="2019-06" db="EMBL/GenBank/DDBJ databases">
        <title>Aeromicrobium sp. nov., isolated from a maize field.</title>
        <authorList>
            <person name="Lin S.-Y."/>
            <person name="Tsai C.-F."/>
            <person name="Young C.-C."/>
        </authorList>
    </citation>
    <scope>NUCLEOTIDE SEQUENCE [LARGE SCALE GENOMIC DNA]</scope>
    <source>
        <strain evidence="2 3">CC-CFT486</strain>
    </source>
</reference>
<sequence>MLPERAKNEKGAAMVEYALLVVGIAVVVGVAAAALGGRISAKFGSIIP</sequence>
<proteinExistence type="predicted"/>
<evidence type="ECO:0000313" key="2">
    <source>
        <dbReference type="EMBL" id="TXL62383.1"/>
    </source>
</evidence>
<gene>
    <name evidence="2" type="ORF">FHP06_05345</name>
</gene>
<keyword evidence="1" id="KW-0472">Membrane</keyword>
<keyword evidence="1" id="KW-0812">Transmembrane</keyword>
<comment type="caution">
    <text evidence="2">The sequence shown here is derived from an EMBL/GenBank/DDBJ whole genome shotgun (WGS) entry which is preliminary data.</text>
</comment>
<keyword evidence="1" id="KW-1133">Transmembrane helix</keyword>
<organism evidence="2 3">
    <name type="scientific">Aeromicrobium terrae</name>
    <dbReference type="NCBI Taxonomy" id="2498846"/>
    <lineage>
        <taxon>Bacteria</taxon>
        <taxon>Bacillati</taxon>
        <taxon>Actinomycetota</taxon>
        <taxon>Actinomycetes</taxon>
        <taxon>Propionibacteriales</taxon>
        <taxon>Nocardioidaceae</taxon>
        <taxon>Aeromicrobium</taxon>
    </lineage>
</organism>
<accession>A0A5C8NPL1</accession>
<evidence type="ECO:0000313" key="3">
    <source>
        <dbReference type="Proteomes" id="UP000321571"/>
    </source>
</evidence>
<feature type="transmembrane region" description="Helical" evidence="1">
    <location>
        <begin position="12"/>
        <end position="35"/>
    </location>
</feature>
<dbReference type="Pfam" id="PF04964">
    <property type="entry name" value="Flp_Fap"/>
    <property type="match status" value="1"/>
</dbReference>